<name>A0A2M8EW58_9BACT</name>
<evidence type="ECO:0000313" key="1">
    <source>
        <dbReference type="EMBL" id="PJC30089.1"/>
    </source>
</evidence>
<reference evidence="2" key="1">
    <citation type="submission" date="2017-09" db="EMBL/GenBank/DDBJ databases">
        <title>Depth-based differentiation of microbial function through sediment-hosted aquifers and enrichment of novel symbionts in the deep terrestrial subsurface.</title>
        <authorList>
            <person name="Probst A.J."/>
            <person name="Ladd B."/>
            <person name="Jarett J.K."/>
            <person name="Geller-Mcgrath D.E."/>
            <person name="Sieber C.M.K."/>
            <person name="Emerson J.B."/>
            <person name="Anantharaman K."/>
            <person name="Thomas B.C."/>
            <person name="Malmstrom R."/>
            <person name="Stieglmeier M."/>
            <person name="Klingl A."/>
            <person name="Woyke T."/>
            <person name="Ryan C.M."/>
            <person name="Banfield J.F."/>
        </authorList>
    </citation>
    <scope>NUCLEOTIDE SEQUENCE [LARGE SCALE GENOMIC DNA]</scope>
</reference>
<proteinExistence type="predicted"/>
<protein>
    <submittedName>
        <fullName evidence="1">Uncharacterized protein</fullName>
    </submittedName>
</protein>
<sequence>MREQVQALIKKGSIDEAQRLEAIVNNNQGSDPYAKGLGEFMQAVLFQHTLDSGITRVRPNILLSPGGQKVWNSLLLPGPEASDQFGNRKIDPGIVFPKIQKILVSHGLLTD</sequence>
<accession>A0A2M8EW58</accession>
<dbReference type="Proteomes" id="UP000231383">
    <property type="component" value="Unassembled WGS sequence"/>
</dbReference>
<organism evidence="1 2">
    <name type="scientific">Candidatus Roizmanbacteria bacterium CG_4_9_14_0_2_um_filter_39_13</name>
    <dbReference type="NCBI Taxonomy" id="1974839"/>
    <lineage>
        <taxon>Bacteria</taxon>
        <taxon>Candidatus Roizmaniibacteriota</taxon>
    </lineage>
</organism>
<comment type="caution">
    <text evidence="1">The sequence shown here is derived from an EMBL/GenBank/DDBJ whole genome shotgun (WGS) entry which is preliminary data.</text>
</comment>
<evidence type="ECO:0000313" key="2">
    <source>
        <dbReference type="Proteomes" id="UP000231383"/>
    </source>
</evidence>
<gene>
    <name evidence="1" type="ORF">CO051_07650</name>
</gene>
<dbReference type="AlphaFoldDB" id="A0A2M8EW58"/>
<dbReference type="EMBL" id="PFSC01000197">
    <property type="protein sequence ID" value="PJC30089.1"/>
    <property type="molecule type" value="Genomic_DNA"/>
</dbReference>